<keyword evidence="3" id="KW-0285">Flavoprotein</keyword>
<name>A0A381VP74_9ZZZZ</name>
<keyword evidence="4" id="KW-0274">FAD</keyword>
<evidence type="ECO:0000259" key="10">
    <source>
        <dbReference type="Pfam" id="PF07992"/>
    </source>
</evidence>
<evidence type="ECO:0000256" key="5">
    <source>
        <dbReference type="ARBA" id="ARBA00022857"/>
    </source>
</evidence>
<dbReference type="SUPFAM" id="SSF55424">
    <property type="entry name" value="FAD/NAD-linked reductases, dimerisation (C-terminal) domain"/>
    <property type="match status" value="1"/>
</dbReference>
<comment type="similarity">
    <text evidence="2">Belongs to the class-I pyridine nucleotide-disulfide oxidoreductase family.</text>
</comment>
<dbReference type="InterPro" id="IPR023753">
    <property type="entry name" value="FAD/NAD-binding_dom"/>
</dbReference>
<evidence type="ECO:0000259" key="9">
    <source>
        <dbReference type="Pfam" id="PF02852"/>
    </source>
</evidence>
<dbReference type="InterPro" id="IPR016156">
    <property type="entry name" value="FAD/NAD-linked_Rdtase_dimer_sf"/>
</dbReference>
<feature type="domain" description="Pyridine nucleotide-disulphide oxidoreductase dimerisation" evidence="9">
    <location>
        <begin position="308"/>
        <end position="412"/>
    </location>
</feature>
<reference evidence="11" key="1">
    <citation type="submission" date="2018-05" db="EMBL/GenBank/DDBJ databases">
        <authorList>
            <person name="Lanie J.A."/>
            <person name="Ng W.-L."/>
            <person name="Kazmierczak K.M."/>
            <person name="Andrzejewski T.M."/>
            <person name="Davidsen T.M."/>
            <person name="Wayne K.J."/>
            <person name="Tettelin H."/>
            <person name="Glass J.I."/>
            <person name="Rusch D."/>
            <person name="Podicherti R."/>
            <person name="Tsui H.-C.T."/>
            <person name="Winkler M.E."/>
        </authorList>
    </citation>
    <scope>NUCLEOTIDE SEQUENCE</scope>
</reference>
<dbReference type="AlphaFoldDB" id="A0A381VP74"/>
<dbReference type="PROSITE" id="PS00076">
    <property type="entry name" value="PYRIDINE_REDOX_1"/>
    <property type="match status" value="1"/>
</dbReference>
<evidence type="ECO:0000256" key="4">
    <source>
        <dbReference type="ARBA" id="ARBA00022827"/>
    </source>
</evidence>
<dbReference type="PRINTS" id="PR00368">
    <property type="entry name" value="FADPNR"/>
</dbReference>
<comment type="cofactor">
    <cofactor evidence="1">
        <name>FAD</name>
        <dbReference type="ChEBI" id="CHEBI:57692"/>
    </cofactor>
</comment>
<dbReference type="GO" id="GO:0003955">
    <property type="term" value="F:NAD(P)H dehydrogenase (quinone) activity"/>
    <property type="evidence" value="ECO:0007669"/>
    <property type="project" value="TreeGrafter"/>
</dbReference>
<keyword evidence="8" id="KW-0676">Redox-active center</keyword>
<dbReference type="FunFam" id="3.30.390.30:FF:000001">
    <property type="entry name" value="Dihydrolipoyl dehydrogenase"/>
    <property type="match status" value="1"/>
</dbReference>
<accession>A0A381VP74</accession>
<evidence type="ECO:0000256" key="1">
    <source>
        <dbReference type="ARBA" id="ARBA00001974"/>
    </source>
</evidence>
<dbReference type="PRINTS" id="PR00411">
    <property type="entry name" value="PNDRDTASEI"/>
</dbReference>
<keyword evidence="5" id="KW-0521">NADP</keyword>
<dbReference type="InterPro" id="IPR001100">
    <property type="entry name" value="Pyr_nuc-diS_OxRdtase"/>
</dbReference>
<keyword evidence="7" id="KW-1015">Disulfide bond</keyword>
<evidence type="ECO:0000256" key="2">
    <source>
        <dbReference type="ARBA" id="ARBA00007532"/>
    </source>
</evidence>
<proteinExistence type="inferred from homology"/>
<evidence type="ECO:0000256" key="3">
    <source>
        <dbReference type="ARBA" id="ARBA00022630"/>
    </source>
</evidence>
<sequence length="442" mass="49065">MGGDCLNTGCIPSKALIRSAKILSYIKRHREFGIKSAAAEFDFPEAMERVQAIIKKIEPHDSVKRYTDLGVDCFSGQAKILSPHEVELNGNILTTKNIIIATGARPTIPSINGLEKVNFLTSDNLWNIQELPKKLLIVGGGPIGSEFAQCFARLGSDVTQVEMSPHILTREDDEISLALRQQFGREGIDIHTDTTCKTIVTENGKQVMVSEKRGQELRIEFDQILIAVGRTANSKGFGLENIGIESDQHNRIIVDSYLRTTTHKNIYACGDVVGPYQFTHTAAHQAWYCAVNALFSPFKKFKVDYSVIPWCTFTDPEIARVGLNEKEATKQGIDYEVTRYGIDDLDRAIADSDDQGIIKVLTAPGKDRILGATIMSCEAGNLITEYVSAMKHGIGLNKILGTIHIYPTMAEANKFVAGTWKKNNAPKKLLKLVQKFHAWRLR</sequence>
<evidence type="ECO:0000256" key="7">
    <source>
        <dbReference type="ARBA" id="ARBA00023157"/>
    </source>
</evidence>
<evidence type="ECO:0008006" key="12">
    <source>
        <dbReference type="Google" id="ProtNLM"/>
    </source>
</evidence>
<dbReference type="InterPro" id="IPR012999">
    <property type="entry name" value="Pyr_OxRdtase_I_AS"/>
</dbReference>
<evidence type="ECO:0000313" key="11">
    <source>
        <dbReference type="EMBL" id="SVA41313.1"/>
    </source>
</evidence>
<dbReference type="PANTHER" id="PTHR43014">
    <property type="entry name" value="MERCURIC REDUCTASE"/>
    <property type="match status" value="1"/>
</dbReference>
<dbReference type="Pfam" id="PF02852">
    <property type="entry name" value="Pyr_redox_dim"/>
    <property type="match status" value="1"/>
</dbReference>
<dbReference type="Pfam" id="PF07992">
    <property type="entry name" value="Pyr_redox_2"/>
    <property type="match status" value="1"/>
</dbReference>
<evidence type="ECO:0000256" key="8">
    <source>
        <dbReference type="ARBA" id="ARBA00023284"/>
    </source>
</evidence>
<dbReference type="Gene3D" id="3.30.390.30">
    <property type="match status" value="1"/>
</dbReference>
<feature type="domain" description="FAD/NAD(P)-binding" evidence="10">
    <location>
        <begin position="2"/>
        <end position="286"/>
    </location>
</feature>
<gene>
    <name evidence="11" type="ORF">METZ01_LOCUS94167</name>
</gene>
<dbReference type="GO" id="GO:0016668">
    <property type="term" value="F:oxidoreductase activity, acting on a sulfur group of donors, NAD(P) as acceptor"/>
    <property type="evidence" value="ECO:0007669"/>
    <property type="project" value="InterPro"/>
</dbReference>
<dbReference type="PIRSF" id="PIRSF000350">
    <property type="entry name" value="Mercury_reductase_MerA"/>
    <property type="match status" value="1"/>
</dbReference>
<keyword evidence="6" id="KW-0560">Oxidoreductase</keyword>
<dbReference type="SUPFAM" id="SSF51905">
    <property type="entry name" value="FAD/NAD(P)-binding domain"/>
    <property type="match status" value="1"/>
</dbReference>
<dbReference type="InterPro" id="IPR004099">
    <property type="entry name" value="Pyr_nucl-diS_OxRdtase_dimer"/>
</dbReference>
<dbReference type="GO" id="GO:0050660">
    <property type="term" value="F:flavin adenine dinucleotide binding"/>
    <property type="evidence" value="ECO:0007669"/>
    <property type="project" value="TreeGrafter"/>
</dbReference>
<dbReference type="Gene3D" id="3.50.50.60">
    <property type="entry name" value="FAD/NAD(P)-binding domain"/>
    <property type="match status" value="2"/>
</dbReference>
<dbReference type="PANTHER" id="PTHR43014:SF2">
    <property type="entry name" value="MERCURIC REDUCTASE"/>
    <property type="match status" value="1"/>
</dbReference>
<dbReference type="EMBL" id="UINC01009207">
    <property type="protein sequence ID" value="SVA41313.1"/>
    <property type="molecule type" value="Genomic_DNA"/>
</dbReference>
<protein>
    <recommendedName>
        <fullName evidence="12">Dihydrolipoyl dehydrogenase</fullName>
    </recommendedName>
</protein>
<organism evidence="11">
    <name type="scientific">marine metagenome</name>
    <dbReference type="NCBI Taxonomy" id="408172"/>
    <lineage>
        <taxon>unclassified sequences</taxon>
        <taxon>metagenomes</taxon>
        <taxon>ecological metagenomes</taxon>
    </lineage>
</organism>
<dbReference type="InterPro" id="IPR036188">
    <property type="entry name" value="FAD/NAD-bd_sf"/>
</dbReference>
<evidence type="ECO:0000256" key="6">
    <source>
        <dbReference type="ARBA" id="ARBA00023002"/>
    </source>
</evidence>